<sequence>MEVFWKKEPALIIEMDQNKRGIIEKLLSFTNVPIIRVCFGCSIGYGALLRGYHTLGKVAFEIMHEVKPWREGASEDRGGGAMATEIEEEEVVMVMIMAGGW</sequence>
<evidence type="ECO:0000313" key="1">
    <source>
        <dbReference type="EMBL" id="KAL3529801.1"/>
    </source>
</evidence>
<organism evidence="1 2">
    <name type="scientific">Cinchona calisaya</name>
    <dbReference type="NCBI Taxonomy" id="153742"/>
    <lineage>
        <taxon>Eukaryota</taxon>
        <taxon>Viridiplantae</taxon>
        <taxon>Streptophyta</taxon>
        <taxon>Embryophyta</taxon>
        <taxon>Tracheophyta</taxon>
        <taxon>Spermatophyta</taxon>
        <taxon>Magnoliopsida</taxon>
        <taxon>eudicotyledons</taxon>
        <taxon>Gunneridae</taxon>
        <taxon>Pentapetalae</taxon>
        <taxon>asterids</taxon>
        <taxon>lamiids</taxon>
        <taxon>Gentianales</taxon>
        <taxon>Rubiaceae</taxon>
        <taxon>Cinchonoideae</taxon>
        <taxon>Cinchoneae</taxon>
        <taxon>Cinchona</taxon>
    </lineage>
</organism>
<dbReference type="Proteomes" id="UP001630127">
    <property type="component" value="Unassembled WGS sequence"/>
</dbReference>
<gene>
    <name evidence="1" type="ORF">ACH5RR_009123</name>
</gene>
<comment type="caution">
    <text evidence="1">The sequence shown here is derived from an EMBL/GenBank/DDBJ whole genome shotgun (WGS) entry which is preliminary data.</text>
</comment>
<name>A0ABD3AD96_9GENT</name>
<dbReference type="AlphaFoldDB" id="A0ABD3AD96"/>
<protein>
    <submittedName>
        <fullName evidence="1">Uncharacterized protein</fullName>
    </submittedName>
</protein>
<proteinExistence type="predicted"/>
<evidence type="ECO:0000313" key="2">
    <source>
        <dbReference type="Proteomes" id="UP001630127"/>
    </source>
</evidence>
<keyword evidence="2" id="KW-1185">Reference proteome</keyword>
<reference evidence="1 2" key="1">
    <citation type="submission" date="2024-11" db="EMBL/GenBank/DDBJ databases">
        <title>A near-complete genome assembly of Cinchona calisaya.</title>
        <authorList>
            <person name="Lian D.C."/>
            <person name="Zhao X.W."/>
            <person name="Wei L."/>
        </authorList>
    </citation>
    <scope>NUCLEOTIDE SEQUENCE [LARGE SCALE GENOMIC DNA]</scope>
    <source>
        <tissue evidence="1">Nenye</tissue>
    </source>
</reference>
<accession>A0ABD3AD96</accession>
<dbReference type="EMBL" id="JBJUIK010000004">
    <property type="protein sequence ID" value="KAL3529801.1"/>
    <property type="molecule type" value="Genomic_DNA"/>
</dbReference>